<organism evidence="1 2">
    <name type="scientific">Euplotes crassus</name>
    <dbReference type="NCBI Taxonomy" id="5936"/>
    <lineage>
        <taxon>Eukaryota</taxon>
        <taxon>Sar</taxon>
        <taxon>Alveolata</taxon>
        <taxon>Ciliophora</taxon>
        <taxon>Intramacronucleata</taxon>
        <taxon>Spirotrichea</taxon>
        <taxon>Hypotrichia</taxon>
        <taxon>Euplotida</taxon>
        <taxon>Euplotidae</taxon>
        <taxon>Moneuplotes</taxon>
    </lineage>
</organism>
<protein>
    <submittedName>
        <fullName evidence="1">Uncharacterized protein</fullName>
    </submittedName>
</protein>
<name>A0AAD2DAA0_EUPCR</name>
<evidence type="ECO:0000313" key="1">
    <source>
        <dbReference type="EMBL" id="CAI2386857.1"/>
    </source>
</evidence>
<comment type="caution">
    <text evidence="1">The sequence shown here is derived from an EMBL/GenBank/DDBJ whole genome shotgun (WGS) entry which is preliminary data.</text>
</comment>
<dbReference type="EMBL" id="CAMPGE010029392">
    <property type="protein sequence ID" value="CAI2386857.1"/>
    <property type="molecule type" value="Genomic_DNA"/>
</dbReference>
<accession>A0AAD2DAA0</accession>
<dbReference type="Proteomes" id="UP001295684">
    <property type="component" value="Unassembled WGS sequence"/>
</dbReference>
<sequence length="50" mass="5741">MHNLECNRLVCSKSLRLVNSGVLFPKNYPKLLFLDLSVRVVCNFVAKTFI</sequence>
<evidence type="ECO:0000313" key="2">
    <source>
        <dbReference type="Proteomes" id="UP001295684"/>
    </source>
</evidence>
<gene>
    <name evidence="1" type="ORF">ECRASSUSDP1_LOCUS28482</name>
</gene>
<keyword evidence="2" id="KW-1185">Reference proteome</keyword>
<dbReference type="AlphaFoldDB" id="A0AAD2DAA0"/>
<proteinExistence type="predicted"/>
<reference evidence="1" key="1">
    <citation type="submission" date="2023-07" db="EMBL/GenBank/DDBJ databases">
        <authorList>
            <consortium name="AG Swart"/>
            <person name="Singh M."/>
            <person name="Singh A."/>
            <person name="Seah K."/>
            <person name="Emmerich C."/>
        </authorList>
    </citation>
    <scope>NUCLEOTIDE SEQUENCE</scope>
    <source>
        <strain evidence="1">DP1</strain>
    </source>
</reference>